<evidence type="ECO:0000313" key="7">
    <source>
        <dbReference type="WBParaSite" id="SRDH1_48090.1"/>
    </source>
</evidence>
<sequence>MTGSTKPDLDRLGYFREMSYITIGDPYIDLGKFVFNENSCKGKQLYGISTKSKCGLNDGYFNSYNRLFIGESYTDITKIKHEERLKEKIKEGAKTFLPPSGSKQLIGSGSYWGTFSQPIPYFRNEFIKSIKSFDGKNFYTSPSKKGAGSSYPNVTIGKLPAYVSEPYLDNIDKTNNIKDYKNSIIGRKSFIQCGNIDYFGPDPYKQQQGIVKRPLKPLTIQTKRITIPFRPSNPGKEPGGYKAGTFNPFPNYISEPYIDPYKRMHSHRDAKVFIPSSGPKSARFDSILTRNVNKTINSSNFDTVKSVIYS</sequence>
<evidence type="ECO:0000256" key="5">
    <source>
        <dbReference type="ARBA" id="ARBA00035693"/>
    </source>
</evidence>
<evidence type="ECO:0000256" key="2">
    <source>
        <dbReference type="ARBA" id="ARBA00022490"/>
    </source>
</evidence>
<evidence type="ECO:0000256" key="1">
    <source>
        <dbReference type="ARBA" id="ARBA00004300"/>
    </source>
</evidence>
<accession>A0A183QFY7</accession>
<dbReference type="GO" id="GO:0005881">
    <property type="term" value="C:cytoplasmic microtubule"/>
    <property type="evidence" value="ECO:0007669"/>
    <property type="project" value="TreeGrafter"/>
</dbReference>
<evidence type="ECO:0000313" key="6">
    <source>
        <dbReference type="Proteomes" id="UP000050792"/>
    </source>
</evidence>
<dbReference type="Pfam" id="PF15239">
    <property type="entry name" value="CFAP96-like"/>
    <property type="match status" value="1"/>
</dbReference>
<proteinExistence type="inferred from homology"/>
<reference evidence="7" key="2">
    <citation type="submission" date="2023-11" db="UniProtKB">
        <authorList>
            <consortium name="WormBaseParasite"/>
        </authorList>
    </citation>
    <scope>IDENTIFICATION</scope>
</reference>
<reference evidence="6" key="1">
    <citation type="submission" date="2022-06" db="EMBL/GenBank/DDBJ databases">
        <authorList>
            <person name="Berger JAMES D."/>
            <person name="Berger JAMES D."/>
        </authorList>
    </citation>
    <scope>NUCLEOTIDE SEQUENCE [LARGE SCALE GENOMIC DNA]</scope>
</reference>
<comment type="subcellular location">
    <subcellularLocation>
        <location evidence="1">Cytoplasm</location>
        <location evidence="1">Cytoskeleton</location>
        <location evidence="1">Microtubule organizing center</location>
        <location evidence="1">Centrosome</location>
    </subcellularLocation>
</comment>
<keyword evidence="2" id="KW-0963">Cytoplasm</keyword>
<name>A0A183QFY7_9TREM</name>
<dbReference type="PANTHER" id="PTHR31144">
    <property type="entry name" value="UPF0602 PROTEIN C4ORF47"/>
    <property type="match status" value="1"/>
</dbReference>
<dbReference type="WBParaSite" id="SRDH1_48090.1">
    <property type="protein sequence ID" value="SRDH1_48090.1"/>
    <property type="gene ID" value="SRDH1_48090"/>
</dbReference>
<comment type="similarity">
    <text evidence="4">Belongs to the CFAP96 family.</text>
</comment>
<keyword evidence="6" id="KW-1185">Reference proteome</keyword>
<dbReference type="PANTHER" id="PTHR31144:SF1">
    <property type="entry name" value="UPF0602 PROTEIN C4ORF47"/>
    <property type="match status" value="1"/>
</dbReference>
<evidence type="ECO:0000256" key="4">
    <source>
        <dbReference type="ARBA" id="ARBA00035656"/>
    </source>
</evidence>
<dbReference type="GO" id="GO:0005813">
    <property type="term" value="C:centrosome"/>
    <property type="evidence" value="ECO:0007669"/>
    <property type="project" value="UniProtKB-SubCell"/>
</dbReference>
<keyword evidence="3" id="KW-0206">Cytoskeleton</keyword>
<evidence type="ECO:0000256" key="3">
    <source>
        <dbReference type="ARBA" id="ARBA00023212"/>
    </source>
</evidence>
<dbReference type="InterPro" id="IPR029358">
    <property type="entry name" value="CFAP96"/>
</dbReference>
<dbReference type="AlphaFoldDB" id="A0A183QFY7"/>
<dbReference type="Proteomes" id="UP000050792">
    <property type="component" value="Unassembled WGS sequence"/>
</dbReference>
<organism evidence="6 7">
    <name type="scientific">Schistosoma rodhaini</name>
    <dbReference type="NCBI Taxonomy" id="6188"/>
    <lineage>
        <taxon>Eukaryota</taxon>
        <taxon>Metazoa</taxon>
        <taxon>Spiralia</taxon>
        <taxon>Lophotrochozoa</taxon>
        <taxon>Platyhelminthes</taxon>
        <taxon>Trematoda</taxon>
        <taxon>Digenea</taxon>
        <taxon>Strigeidida</taxon>
        <taxon>Schistosomatoidea</taxon>
        <taxon>Schistosomatidae</taxon>
        <taxon>Schistosoma</taxon>
    </lineage>
</organism>
<protein>
    <recommendedName>
        <fullName evidence="5">Cilia-and flagella-associated protein 96</fullName>
    </recommendedName>
</protein>